<accession>A0A8T1JS22</accession>
<proteinExistence type="predicted"/>
<organism evidence="1 2">
    <name type="scientific">Phytophthora cactorum</name>
    <dbReference type="NCBI Taxonomy" id="29920"/>
    <lineage>
        <taxon>Eukaryota</taxon>
        <taxon>Sar</taxon>
        <taxon>Stramenopiles</taxon>
        <taxon>Oomycota</taxon>
        <taxon>Peronosporomycetes</taxon>
        <taxon>Peronosporales</taxon>
        <taxon>Peronosporaceae</taxon>
        <taxon>Phytophthora</taxon>
    </lineage>
</organism>
<reference evidence="1" key="1">
    <citation type="submission" date="2018-10" db="EMBL/GenBank/DDBJ databases">
        <title>Effector identification in a new, highly contiguous assembly of the strawberry crown rot pathogen Phytophthora cactorum.</title>
        <authorList>
            <person name="Armitage A.D."/>
            <person name="Nellist C.F."/>
            <person name="Bates H."/>
            <person name="Vickerstaff R.J."/>
            <person name="Harrison R.J."/>
        </authorList>
    </citation>
    <scope>NUCLEOTIDE SEQUENCE</scope>
    <source>
        <strain evidence="1">4040</strain>
    </source>
</reference>
<dbReference type="Proteomes" id="UP000736787">
    <property type="component" value="Unassembled WGS sequence"/>
</dbReference>
<evidence type="ECO:0000313" key="2">
    <source>
        <dbReference type="Proteomes" id="UP000736787"/>
    </source>
</evidence>
<dbReference type="EMBL" id="RCMK01001470">
    <property type="protein sequence ID" value="KAG2893720.1"/>
    <property type="molecule type" value="Genomic_DNA"/>
</dbReference>
<sequence>MFFIRLHRRHERASSVLQYLVHTGLSRDSLNTGLLAFQALSTNPSEALECARAGPQFRRCEEAQADRYTTTTELEVATFEGASIRTATLGASRRCFAVKRATFEDKRGLVFYRTWLSVLPKRCTIR</sequence>
<dbReference type="AlphaFoldDB" id="A0A8T1JS22"/>
<gene>
    <name evidence="1" type="ORF">PC117_g23700</name>
</gene>
<name>A0A8T1JS22_9STRA</name>
<comment type="caution">
    <text evidence="1">The sequence shown here is derived from an EMBL/GenBank/DDBJ whole genome shotgun (WGS) entry which is preliminary data.</text>
</comment>
<evidence type="ECO:0000313" key="1">
    <source>
        <dbReference type="EMBL" id="KAG2893720.1"/>
    </source>
</evidence>
<protein>
    <submittedName>
        <fullName evidence="1">Uncharacterized protein</fullName>
    </submittedName>
</protein>